<dbReference type="PANTHER" id="PTHR43908:SF3">
    <property type="entry name" value="AT29763P-RELATED"/>
    <property type="match status" value="1"/>
</dbReference>
<evidence type="ECO:0000256" key="2">
    <source>
        <dbReference type="SAM" id="Phobius"/>
    </source>
</evidence>
<keyword evidence="2" id="KW-0812">Transmembrane</keyword>
<evidence type="ECO:0000259" key="3">
    <source>
        <dbReference type="PROSITE" id="PS50076"/>
    </source>
</evidence>
<feature type="region of interest" description="Disordered" evidence="1">
    <location>
        <begin position="158"/>
        <end position="189"/>
    </location>
</feature>
<dbReference type="InterPro" id="IPR036869">
    <property type="entry name" value="J_dom_sf"/>
</dbReference>
<dbReference type="STRING" id="1071383.J7S274"/>
<dbReference type="Pfam" id="PF00226">
    <property type="entry name" value="DnaJ"/>
    <property type="match status" value="1"/>
</dbReference>
<name>J7S274_HUIN7</name>
<feature type="compositionally biased region" description="Basic and acidic residues" evidence="1">
    <location>
        <begin position="84"/>
        <end position="95"/>
    </location>
</feature>
<feature type="region of interest" description="Disordered" evidence="1">
    <location>
        <begin position="84"/>
        <end position="108"/>
    </location>
</feature>
<accession>J7S274</accession>
<feature type="transmembrane region" description="Helical" evidence="2">
    <location>
        <begin position="200"/>
        <end position="218"/>
    </location>
</feature>
<dbReference type="SUPFAM" id="SSF46565">
    <property type="entry name" value="Chaperone J-domain"/>
    <property type="match status" value="1"/>
</dbReference>
<feature type="domain" description="J" evidence="3">
    <location>
        <begin position="23"/>
        <end position="87"/>
    </location>
</feature>
<dbReference type="Proteomes" id="UP000006310">
    <property type="component" value="Chromosome 9"/>
</dbReference>
<dbReference type="PROSITE" id="PS50076">
    <property type="entry name" value="DNAJ_2"/>
    <property type="match status" value="1"/>
</dbReference>
<protein>
    <recommendedName>
        <fullName evidence="3">J domain-containing protein</fullName>
    </recommendedName>
</protein>
<dbReference type="EMBL" id="HE978322">
    <property type="protein sequence ID" value="CCK71877.1"/>
    <property type="molecule type" value="Genomic_DNA"/>
</dbReference>
<dbReference type="GO" id="GO:0030544">
    <property type="term" value="F:Hsp70 protein binding"/>
    <property type="evidence" value="ECO:0007669"/>
    <property type="project" value="TreeGrafter"/>
</dbReference>
<reference evidence="4 5" key="1">
    <citation type="journal article" date="2011" name="Proc. Natl. Acad. Sci. U.S.A.">
        <title>Evolutionary erosion of yeast sex chromosomes by mating-type switching accidents.</title>
        <authorList>
            <person name="Gordon J.L."/>
            <person name="Armisen D."/>
            <person name="Proux-Wera E."/>
            <person name="Oheigeartaigh S.S."/>
            <person name="Byrne K.P."/>
            <person name="Wolfe K.H."/>
        </authorList>
    </citation>
    <scope>NUCLEOTIDE SEQUENCE [LARGE SCALE GENOMIC DNA]</scope>
    <source>
        <strain evidence="5">ATCC MYA-139 / BCRC 22969 / CBS 8797 / CCRC 22969 / KCTC 17520 / NBRC 10181 / NCYC 3082</strain>
    </source>
</reference>
<dbReference type="GO" id="GO:0071218">
    <property type="term" value="P:cellular response to misfolded protein"/>
    <property type="evidence" value="ECO:0007669"/>
    <property type="project" value="TreeGrafter"/>
</dbReference>
<dbReference type="InterPro" id="IPR018253">
    <property type="entry name" value="DnaJ_domain_CS"/>
</dbReference>
<dbReference type="KEGG" id="kng:KNAG_0I00860"/>
<evidence type="ECO:0000313" key="5">
    <source>
        <dbReference type="Proteomes" id="UP000006310"/>
    </source>
</evidence>
<reference evidence="5" key="2">
    <citation type="submission" date="2012-08" db="EMBL/GenBank/DDBJ databases">
        <title>Genome sequence of Kazachstania naganishii.</title>
        <authorList>
            <person name="Gordon J.L."/>
            <person name="Armisen D."/>
            <person name="Proux-Wera E."/>
            <person name="OhEigeartaigh S.S."/>
            <person name="Byrne K.P."/>
            <person name="Wolfe K.H."/>
        </authorList>
    </citation>
    <scope>NUCLEOTIDE SEQUENCE [LARGE SCALE GENOMIC DNA]</scope>
    <source>
        <strain evidence="5">ATCC MYA-139 / BCRC 22969 / CBS 8797 / CCRC 22969 / KCTC 17520 / NBRC 10181 / NCYC 3082</strain>
    </source>
</reference>
<dbReference type="InterPro" id="IPR001623">
    <property type="entry name" value="DnaJ_domain"/>
</dbReference>
<dbReference type="GO" id="GO:0005789">
    <property type="term" value="C:endoplasmic reticulum membrane"/>
    <property type="evidence" value="ECO:0007669"/>
    <property type="project" value="EnsemblFungi"/>
</dbReference>
<dbReference type="PROSITE" id="PS00636">
    <property type="entry name" value="DNAJ_1"/>
    <property type="match status" value="1"/>
</dbReference>
<dbReference type="SMART" id="SM00271">
    <property type="entry name" value="DnaJ"/>
    <property type="match status" value="1"/>
</dbReference>
<dbReference type="PRINTS" id="PR00625">
    <property type="entry name" value="JDOMAIN"/>
</dbReference>
<evidence type="ECO:0000256" key="1">
    <source>
        <dbReference type="SAM" id="MobiDB-lite"/>
    </source>
</evidence>
<dbReference type="OMA" id="KDKHAFY"/>
<organism evidence="4 5">
    <name type="scientific">Huiozyma naganishii (strain ATCC MYA-139 / BCRC 22969 / CBS 8797 / KCTC 17520 / NBRC 10181 / NCYC 3082 / Yp74L-3)</name>
    <name type="common">Yeast</name>
    <name type="synonym">Kazachstania naganishii</name>
    <dbReference type="NCBI Taxonomy" id="1071383"/>
    <lineage>
        <taxon>Eukaryota</taxon>
        <taxon>Fungi</taxon>
        <taxon>Dikarya</taxon>
        <taxon>Ascomycota</taxon>
        <taxon>Saccharomycotina</taxon>
        <taxon>Saccharomycetes</taxon>
        <taxon>Saccharomycetales</taxon>
        <taxon>Saccharomycetaceae</taxon>
        <taxon>Huiozyma</taxon>
    </lineage>
</organism>
<dbReference type="PANTHER" id="PTHR43908">
    <property type="entry name" value="AT29763P-RELATED"/>
    <property type="match status" value="1"/>
</dbReference>
<keyword evidence="2" id="KW-0472">Membrane</keyword>
<dbReference type="GO" id="GO:0036503">
    <property type="term" value="P:ERAD pathway"/>
    <property type="evidence" value="ECO:0007669"/>
    <property type="project" value="EnsemblFungi"/>
</dbReference>
<dbReference type="GO" id="GO:0001671">
    <property type="term" value="F:ATPase activator activity"/>
    <property type="evidence" value="ECO:0007669"/>
    <property type="project" value="EnsemblFungi"/>
</dbReference>
<keyword evidence="2" id="KW-1133">Transmembrane helix</keyword>
<dbReference type="InterPro" id="IPR051100">
    <property type="entry name" value="DnaJ_subfamily_B/C"/>
</dbReference>
<dbReference type="Gene3D" id="1.10.287.110">
    <property type="entry name" value="DnaJ domain"/>
    <property type="match status" value="1"/>
</dbReference>
<dbReference type="eggNOG" id="KOG0714">
    <property type="taxonomic scope" value="Eukaryota"/>
</dbReference>
<proteinExistence type="predicted"/>
<dbReference type="HOGENOM" id="CLU_1151958_0_0_1"/>
<dbReference type="CDD" id="cd06257">
    <property type="entry name" value="DnaJ"/>
    <property type="match status" value="1"/>
</dbReference>
<keyword evidence="5" id="KW-1185">Reference proteome</keyword>
<dbReference type="RefSeq" id="XP_022466122.1">
    <property type="nucleotide sequence ID" value="XM_022609758.1"/>
</dbReference>
<gene>
    <name evidence="4" type="primary">KNAG0I00860</name>
    <name evidence="4" type="ordered locus">KNAG_0I00860</name>
</gene>
<dbReference type="AlphaFoldDB" id="J7S274"/>
<evidence type="ECO:0000313" key="4">
    <source>
        <dbReference type="EMBL" id="CCK71877.1"/>
    </source>
</evidence>
<sequence length="219" mass="24418">MTSNYTAEQEKVALEVLSRDKSEFYEVLQVERTASDNEIKKAYRRLAIKLHPDKNGHPRSAEAFKVINRAFEVLGDEDKRRLFDQLGRDPDDRSAPSRGPSGFDGGVRSPFFANGHAAGAGATPDDIFDFLFQMSGGGGPFGGGSPFMNQGGTTFSFGPGGFRTYSPGNHSGEFARRQRQQANRQRAHDTDTRWQEILRVLLPLLFFFLLPVLERLLFG</sequence>
<dbReference type="OrthoDB" id="1507364at2759"/>
<dbReference type="GeneID" id="34527620"/>